<dbReference type="InterPro" id="IPR038078">
    <property type="entry name" value="PhoU-like_sf"/>
</dbReference>
<comment type="function">
    <text evidence="7">Plays a role in the regulation of phosphate uptake.</text>
</comment>
<dbReference type="GO" id="GO:0030643">
    <property type="term" value="P:intracellular phosphate ion homeostasis"/>
    <property type="evidence" value="ECO:0007669"/>
    <property type="project" value="InterPro"/>
</dbReference>
<gene>
    <name evidence="9" type="ORF">SAMN05661086_01489</name>
</gene>
<keyword evidence="6 7" id="KW-0592">Phosphate transport</keyword>
<dbReference type="STRING" id="37658.SAMN05661086_01489"/>
<dbReference type="GO" id="GO:0006817">
    <property type="term" value="P:phosphate ion transport"/>
    <property type="evidence" value="ECO:0007669"/>
    <property type="project" value="UniProtKB-KW"/>
</dbReference>
<dbReference type="EMBL" id="FOYZ01000005">
    <property type="protein sequence ID" value="SFR75704.1"/>
    <property type="molecule type" value="Genomic_DNA"/>
</dbReference>
<dbReference type="AlphaFoldDB" id="A0A1I6J9S9"/>
<evidence type="ECO:0000313" key="10">
    <source>
        <dbReference type="Proteomes" id="UP000199659"/>
    </source>
</evidence>
<dbReference type="Proteomes" id="UP000199659">
    <property type="component" value="Unassembled WGS sequence"/>
</dbReference>
<organism evidence="9 10">
    <name type="scientific">Anaeromicropila populeti</name>
    <dbReference type="NCBI Taxonomy" id="37658"/>
    <lineage>
        <taxon>Bacteria</taxon>
        <taxon>Bacillati</taxon>
        <taxon>Bacillota</taxon>
        <taxon>Clostridia</taxon>
        <taxon>Lachnospirales</taxon>
        <taxon>Lachnospiraceae</taxon>
        <taxon>Anaeromicropila</taxon>
    </lineage>
</organism>
<reference evidence="9 10" key="1">
    <citation type="submission" date="2016-10" db="EMBL/GenBank/DDBJ databases">
        <authorList>
            <person name="de Groot N.N."/>
        </authorList>
    </citation>
    <scope>NUCLEOTIDE SEQUENCE [LARGE SCALE GENOMIC DNA]</scope>
    <source>
        <strain evidence="9 10">743A</strain>
    </source>
</reference>
<evidence type="ECO:0000256" key="1">
    <source>
        <dbReference type="ARBA" id="ARBA00004496"/>
    </source>
</evidence>
<comment type="subcellular location">
    <subcellularLocation>
        <location evidence="1 7">Cytoplasm</location>
    </subcellularLocation>
</comment>
<evidence type="ECO:0000256" key="2">
    <source>
        <dbReference type="ARBA" id="ARBA00008107"/>
    </source>
</evidence>
<dbReference type="GO" id="GO:0045936">
    <property type="term" value="P:negative regulation of phosphate metabolic process"/>
    <property type="evidence" value="ECO:0007669"/>
    <property type="project" value="InterPro"/>
</dbReference>
<dbReference type="PIRSF" id="PIRSF003107">
    <property type="entry name" value="PhoU"/>
    <property type="match status" value="1"/>
</dbReference>
<evidence type="ECO:0000259" key="8">
    <source>
        <dbReference type="Pfam" id="PF01895"/>
    </source>
</evidence>
<dbReference type="Gene3D" id="1.20.58.220">
    <property type="entry name" value="Phosphate transport system protein phou homolog 2, domain 2"/>
    <property type="match status" value="1"/>
</dbReference>
<dbReference type="InterPro" id="IPR026022">
    <property type="entry name" value="PhoU_dom"/>
</dbReference>
<dbReference type="Pfam" id="PF01895">
    <property type="entry name" value="PhoU"/>
    <property type="match status" value="2"/>
</dbReference>
<evidence type="ECO:0000256" key="3">
    <source>
        <dbReference type="ARBA" id="ARBA00011738"/>
    </source>
</evidence>
<comment type="similarity">
    <text evidence="2 7">Belongs to the PhoU family.</text>
</comment>
<sequence length="221" mass="25620">MTRQFFLKELEELNQNVIKMGSILEISLNEMILSLEHIDIDLAKKIIIRDDDIDLLEQHIERECINLIAKQQPLAGDLRNITSIMKIITDIERIADHCSDISEYIITLHRLERIKAPKGLSHMIETMKHMVVDTIDSFVNHDLEKATAVIVMDDEVDESFRLLSIELTEMMQKDQEIIPQGVAYLMIIKYLERMADHSTNIAEWIKFIVTGQFVTAKNDML</sequence>
<keyword evidence="5 7" id="KW-0963">Cytoplasm</keyword>
<evidence type="ECO:0000313" key="9">
    <source>
        <dbReference type="EMBL" id="SFR75704.1"/>
    </source>
</evidence>
<dbReference type="OrthoDB" id="9814256at2"/>
<feature type="domain" description="PhoU" evidence="8">
    <location>
        <begin position="18"/>
        <end position="105"/>
    </location>
</feature>
<dbReference type="PANTHER" id="PTHR42930">
    <property type="entry name" value="PHOSPHATE-SPECIFIC TRANSPORT SYSTEM ACCESSORY PROTEIN PHOU"/>
    <property type="match status" value="1"/>
</dbReference>
<comment type="subunit">
    <text evidence="3 7">Homodimer.</text>
</comment>
<dbReference type="FunFam" id="1.20.58.220:FF:000004">
    <property type="entry name" value="Phosphate-specific transport system accessory protein PhoU"/>
    <property type="match status" value="1"/>
</dbReference>
<dbReference type="InterPro" id="IPR028366">
    <property type="entry name" value="PhoU"/>
</dbReference>
<dbReference type="GO" id="GO:0005737">
    <property type="term" value="C:cytoplasm"/>
    <property type="evidence" value="ECO:0007669"/>
    <property type="project" value="UniProtKB-SubCell"/>
</dbReference>
<evidence type="ECO:0000256" key="4">
    <source>
        <dbReference type="ARBA" id="ARBA00022448"/>
    </source>
</evidence>
<evidence type="ECO:0000256" key="5">
    <source>
        <dbReference type="ARBA" id="ARBA00022490"/>
    </source>
</evidence>
<accession>A0A1I6J9S9</accession>
<keyword evidence="4 7" id="KW-0813">Transport</keyword>
<evidence type="ECO:0000256" key="7">
    <source>
        <dbReference type="PIRNR" id="PIRNR003107"/>
    </source>
</evidence>
<dbReference type="RefSeq" id="WP_092560061.1">
    <property type="nucleotide sequence ID" value="NZ_FOYZ01000005.1"/>
</dbReference>
<protein>
    <recommendedName>
        <fullName evidence="7">Phosphate-specific transport system accessory protein PhoU</fullName>
    </recommendedName>
</protein>
<proteinExistence type="inferred from homology"/>
<dbReference type="SUPFAM" id="SSF109755">
    <property type="entry name" value="PhoU-like"/>
    <property type="match status" value="1"/>
</dbReference>
<name>A0A1I6J9S9_9FIRM</name>
<feature type="domain" description="PhoU" evidence="8">
    <location>
        <begin position="120"/>
        <end position="205"/>
    </location>
</feature>
<evidence type="ECO:0000256" key="6">
    <source>
        <dbReference type="ARBA" id="ARBA00022592"/>
    </source>
</evidence>
<keyword evidence="10" id="KW-1185">Reference proteome</keyword>
<dbReference type="PANTHER" id="PTHR42930:SF3">
    <property type="entry name" value="PHOSPHATE-SPECIFIC TRANSPORT SYSTEM ACCESSORY PROTEIN PHOU"/>
    <property type="match status" value="1"/>
</dbReference>
<dbReference type="NCBIfam" id="TIGR02135">
    <property type="entry name" value="phoU_full"/>
    <property type="match status" value="1"/>
</dbReference>